<evidence type="ECO:0000313" key="1">
    <source>
        <dbReference type="EMBL" id="CAG8501520.1"/>
    </source>
</evidence>
<dbReference type="EMBL" id="CAJVPQ010000672">
    <property type="protein sequence ID" value="CAG8501520.1"/>
    <property type="molecule type" value="Genomic_DNA"/>
</dbReference>
<comment type="caution">
    <text evidence="1">The sequence shown here is derived from an EMBL/GenBank/DDBJ whole genome shotgun (WGS) entry which is preliminary data.</text>
</comment>
<accession>A0A9N8ZND7</accession>
<evidence type="ECO:0000313" key="2">
    <source>
        <dbReference type="Proteomes" id="UP000789570"/>
    </source>
</evidence>
<dbReference type="AlphaFoldDB" id="A0A9N8ZND7"/>
<proteinExistence type="predicted"/>
<dbReference type="Proteomes" id="UP000789570">
    <property type="component" value="Unassembled WGS sequence"/>
</dbReference>
<keyword evidence="2" id="KW-1185">Reference proteome</keyword>
<protein>
    <submittedName>
        <fullName evidence="1">16158_t:CDS:1</fullName>
    </submittedName>
</protein>
<sequence>MPSFVTTQTELTVEQITHEATGNDKNQIFHYCDTEGAELLCKKYGLELVGEQKYCIS</sequence>
<organism evidence="1 2">
    <name type="scientific">Funneliformis caledonium</name>
    <dbReference type="NCBI Taxonomy" id="1117310"/>
    <lineage>
        <taxon>Eukaryota</taxon>
        <taxon>Fungi</taxon>
        <taxon>Fungi incertae sedis</taxon>
        <taxon>Mucoromycota</taxon>
        <taxon>Glomeromycotina</taxon>
        <taxon>Glomeromycetes</taxon>
        <taxon>Glomerales</taxon>
        <taxon>Glomeraceae</taxon>
        <taxon>Funneliformis</taxon>
    </lineage>
</organism>
<reference evidence="1" key="1">
    <citation type="submission" date="2021-06" db="EMBL/GenBank/DDBJ databases">
        <authorList>
            <person name="Kallberg Y."/>
            <person name="Tangrot J."/>
            <person name="Rosling A."/>
        </authorList>
    </citation>
    <scope>NUCLEOTIDE SEQUENCE</scope>
    <source>
        <strain evidence="1">UK204</strain>
    </source>
</reference>
<gene>
    <name evidence="1" type="ORF">FCALED_LOCUS3730</name>
</gene>
<name>A0A9N8ZND7_9GLOM</name>